<feature type="domain" description="ATP-grasp" evidence="5">
    <location>
        <begin position="301"/>
        <end position="500"/>
    </location>
</feature>
<dbReference type="PANTHER" id="PTHR43877">
    <property type="entry name" value="AMINOALKYLPHOSPHONATE N-ACETYLTRANSFERASE-RELATED-RELATED"/>
    <property type="match status" value="1"/>
</dbReference>
<evidence type="ECO:0000256" key="1">
    <source>
        <dbReference type="ARBA" id="ARBA00022679"/>
    </source>
</evidence>
<feature type="domain" description="N-acetyltransferase" evidence="6">
    <location>
        <begin position="6"/>
        <end position="153"/>
    </location>
</feature>
<organism evidence="7 8">
    <name type="scientific">Actinoplanes sichuanensis</name>
    <dbReference type="NCBI Taxonomy" id="512349"/>
    <lineage>
        <taxon>Bacteria</taxon>
        <taxon>Bacillati</taxon>
        <taxon>Actinomycetota</taxon>
        <taxon>Actinomycetes</taxon>
        <taxon>Micromonosporales</taxon>
        <taxon>Micromonosporaceae</taxon>
        <taxon>Actinoplanes</taxon>
    </lineage>
</organism>
<reference evidence="8" key="1">
    <citation type="journal article" date="2019" name="Int. J. Syst. Evol. Microbiol.">
        <title>The Global Catalogue of Microorganisms (GCM) 10K type strain sequencing project: providing services to taxonomists for standard genome sequencing and annotation.</title>
        <authorList>
            <consortium name="The Broad Institute Genomics Platform"/>
            <consortium name="The Broad Institute Genome Sequencing Center for Infectious Disease"/>
            <person name="Wu L."/>
            <person name="Ma J."/>
        </authorList>
    </citation>
    <scope>NUCLEOTIDE SEQUENCE [LARGE SCALE GENOMIC DNA]</scope>
    <source>
        <strain evidence="8">CCM 7526</strain>
    </source>
</reference>
<dbReference type="InterPro" id="IPR050832">
    <property type="entry name" value="Bact_Acetyltransf"/>
</dbReference>
<comment type="caution">
    <text evidence="7">The sequence shown here is derived from an EMBL/GenBank/DDBJ whole genome shotgun (WGS) entry which is preliminary data.</text>
</comment>
<dbReference type="Gene3D" id="3.40.630.30">
    <property type="match status" value="1"/>
</dbReference>
<accession>A0ABW4AT11</accession>
<evidence type="ECO:0000259" key="5">
    <source>
        <dbReference type="PROSITE" id="PS50975"/>
    </source>
</evidence>
<dbReference type="CDD" id="cd04301">
    <property type="entry name" value="NAT_SF"/>
    <property type="match status" value="1"/>
</dbReference>
<dbReference type="PROSITE" id="PS51186">
    <property type="entry name" value="GNAT"/>
    <property type="match status" value="1"/>
</dbReference>
<evidence type="ECO:0000256" key="3">
    <source>
        <dbReference type="PROSITE-ProRule" id="PRU00409"/>
    </source>
</evidence>
<proteinExistence type="predicted"/>
<keyword evidence="2 7" id="KW-0012">Acyltransferase</keyword>
<keyword evidence="1 7" id="KW-0808">Transferase</keyword>
<sequence>MGADYFRLRAAAPAEAGLLTDLVLRSKAAWGYDQTFLDTWREQLRIRPDEVLPRRTVVADRDGTPVGVATLDGRPPYGEIGLLFVDPPDMHHGIGQALYRHVLTEAGRLGFHRLTIDADPHAVAFYRRLGAEPVPGSEPPGPGELVRMQAWPPTPDPSWSAAWTGGPGRPIVVGNAAEFNAQFGGRPRGPDHYSCLAVFGADRPATVLLPMPVDDWWTGHVSEILGWTDTEVISGLADDGRMDAAIGGSPTLTRRIAAGRRQVRPWGWTPGLAAIALCPDDVVRAMRKYESKSKANALFHALAADHPGIAVLDQREITSFRRLKRELAHNGRMVLKRRHGVGGAGTLIVSADTPDLRRQVWDWMYGGALLEEFVEGDPAHRDVTFDAVVAADGWVHPVGTGLMHVETTAYRGVTVGPGVLPDDVARIAGAFGVAVGQALAAAGYRGWYDVDFVATTSGRLTPTEINLRLTGPSAAFHIQAALDRERGGRHIVRTVDQLRLGARLPSAALREHVARLTEHCASLDATLLVTIPTAAFDAAPYLGVALAARTVQAVTDAETAVRQAATALGDIFRDTELSPGDGRTGRTPPASRRPASA</sequence>
<dbReference type="GO" id="GO:0016746">
    <property type="term" value="F:acyltransferase activity"/>
    <property type="evidence" value="ECO:0007669"/>
    <property type="project" value="UniProtKB-KW"/>
</dbReference>
<protein>
    <submittedName>
        <fullName evidence="7">GNAT family N-acetyltransferase</fullName>
        <ecNumber evidence="7">2.3.1.-</ecNumber>
    </submittedName>
</protein>
<keyword evidence="3" id="KW-0547">Nucleotide-binding</keyword>
<evidence type="ECO:0000259" key="6">
    <source>
        <dbReference type="PROSITE" id="PS51186"/>
    </source>
</evidence>
<dbReference type="EC" id="2.3.1.-" evidence="7"/>
<feature type="region of interest" description="Disordered" evidence="4">
    <location>
        <begin position="572"/>
        <end position="597"/>
    </location>
</feature>
<keyword evidence="8" id="KW-1185">Reference proteome</keyword>
<dbReference type="Gene3D" id="3.30.470.20">
    <property type="entry name" value="ATP-grasp fold, B domain"/>
    <property type="match status" value="1"/>
</dbReference>
<dbReference type="SUPFAM" id="SSF56059">
    <property type="entry name" value="Glutathione synthetase ATP-binding domain-like"/>
    <property type="match status" value="1"/>
</dbReference>
<dbReference type="InterPro" id="IPR000182">
    <property type="entry name" value="GNAT_dom"/>
</dbReference>
<keyword evidence="3" id="KW-0067">ATP-binding</keyword>
<dbReference type="RefSeq" id="WP_317795870.1">
    <property type="nucleotide sequence ID" value="NZ_AP028461.1"/>
</dbReference>
<dbReference type="EMBL" id="JBHTMK010000066">
    <property type="protein sequence ID" value="MFD1373383.1"/>
    <property type="molecule type" value="Genomic_DNA"/>
</dbReference>
<evidence type="ECO:0000313" key="8">
    <source>
        <dbReference type="Proteomes" id="UP001597183"/>
    </source>
</evidence>
<dbReference type="SUPFAM" id="SSF55729">
    <property type="entry name" value="Acyl-CoA N-acyltransferases (Nat)"/>
    <property type="match status" value="1"/>
</dbReference>
<dbReference type="InterPro" id="IPR011761">
    <property type="entry name" value="ATP-grasp"/>
</dbReference>
<dbReference type="Pfam" id="PF00583">
    <property type="entry name" value="Acetyltransf_1"/>
    <property type="match status" value="1"/>
</dbReference>
<gene>
    <name evidence="7" type="ORF">ACFQ5G_49325</name>
</gene>
<evidence type="ECO:0000313" key="7">
    <source>
        <dbReference type="EMBL" id="MFD1373383.1"/>
    </source>
</evidence>
<name>A0ABW4AT11_9ACTN</name>
<dbReference type="InterPro" id="IPR016181">
    <property type="entry name" value="Acyl_CoA_acyltransferase"/>
</dbReference>
<dbReference type="Proteomes" id="UP001597183">
    <property type="component" value="Unassembled WGS sequence"/>
</dbReference>
<dbReference type="PROSITE" id="PS50975">
    <property type="entry name" value="ATP_GRASP"/>
    <property type="match status" value="1"/>
</dbReference>
<evidence type="ECO:0000256" key="2">
    <source>
        <dbReference type="ARBA" id="ARBA00023315"/>
    </source>
</evidence>
<evidence type="ECO:0000256" key="4">
    <source>
        <dbReference type="SAM" id="MobiDB-lite"/>
    </source>
</evidence>